<dbReference type="CDD" id="cd16521">
    <property type="entry name" value="RING-HC_MKRN"/>
    <property type="match status" value="1"/>
</dbReference>
<gene>
    <name evidence="9" type="ORF">MUK42_16071</name>
</gene>
<dbReference type="PROSITE" id="PS50103">
    <property type="entry name" value="ZF_C3H1"/>
    <property type="match status" value="4"/>
</dbReference>
<dbReference type="Gene3D" id="4.10.1000.10">
    <property type="entry name" value="Zinc finger, CCCH-type"/>
    <property type="match status" value="1"/>
</dbReference>
<proteinExistence type="predicted"/>
<dbReference type="SMART" id="SM00356">
    <property type="entry name" value="ZnF_C3H1"/>
    <property type="match status" value="4"/>
</dbReference>
<dbReference type="OrthoDB" id="760208at2759"/>
<evidence type="ECO:0000259" key="8">
    <source>
        <dbReference type="PROSITE" id="PS50103"/>
    </source>
</evidence>
<dbReference type="GO" id="GO:0008270">
    <property type="term" value="F:zinc ion binding"/>
    <property type="evidence" value="ECO:0007669"/>
    <property type="project" value="UniProtKB-KW"/>
</dbReference>
<organism evidence="9 10">
    <name type="scientific">Musa troglodytarum</name>
    <name type="common">fe'i banana</name>
    <dbReference type="NCBI Taxonomy" id="320322"/>
    <lineage>
        <taxon>Eukaryota</taxon>
        <taxon>Viridiplantae</taxon>
        <taxon>Streptophyta</taxon>
        <taxon>Embryophyta</taxon>
        <taxon>Tracheophyta</taxon>
        <taxon>Spermatophyta</taxon>
        <taxon>Magnoliopsida</taxon>
        <taxon>Liliopsida</taxon>
        <taxon>Zingiberales</taxon>
        <taxon>Musaceae</taxon>
        <taxon>Musa</taxon>
    </lineage>
</organism>
<feature type="zinc finger region" description="C3H1-type" evidence="5">
    <location>
        <begin position="314"/>
        <end position="343"/>
    </location>
</feature>
<evidence type="ECO:0000256" key="4">
    <source>
        <dbReference type="ARBA" id="ARBA00022833"/>
    </source>
</evidence>
<dbReference type="InterPro" id="IPR045072">
    <property type="entry name" value="MKRN-like"/>
</dbReference>
<dbReference type="InterPro" id="IPR001841">
    <property type="entry name" value="Znf_RING"/>
</dbReference>
<dbReference type="InterPro" id="IPR000571">
    <property type="entry name" value="Znf_CCCH"/>
</dbReference>
<dbReference type="AlphaFoldDB" id="A0A9E7HM90"/>
<keyword evidence="4 5" id="KW-0862">Zinc</keyword>
<dbReference type="GO" id="GO:0000209">
    <property type="term" value="P:protein polyubiquitination"/>
    <property type="evidence" value="ECO:0007669"/>
    <property type="project" value="InterPro"/>
</dbReference>
<dbReference type="SUPFAM" id="SSF90229">
    <property type="entry name" value="CCCH zinc finger"/>
    <property type="match status" value="2"/>
</dbReference>
<protein>
    <submittedName>
        <fullName evidence="9">E3 ubiquitin-protein ligase</fullName>
    </submittedName>
</protein>
<accession>A0A9E7HM90</accession>
<reference evidence="9" key="1">
    <citation type="submission" date="2022-05" db="EMBL/GenBank/DDBJ databases">
        <title>The Musa troglodytarum L. genome provides insights into the mechanism of non-climacteric behaviour and enrichment of carotenoids.</title>
        <authorList>
            <person name="Wang J."/>
        </authorList>
    </citation>
    <scope>NUCLEOTIDE SEQUENCE</scope>
    <source>
        <tissue evidence="9">Leaf</tissue>
    </source>
</reference>
<evidence type="ECO:0000256" key="1">
    <source>
        <dbReference type="ARBA" id="ARBA00022679"/>
    </source>
</evidence>
<dbReference type="Gene3D" id="3.30.40.10">
    <property type="entry name" value="Zinc/RING finger domain, C3HC4 (zinc finger)"/>
    <property type="match status" value="1"/>
</dbReference>
<dbReference type="InterPro" id="IPR017907">
    <property type="entry name" value="Znf_RING_CS"/>
</dbReference>
<dbReference type="PROSITE" id="PS00518">
    <property type="entry name" value="ZF_RING_1"/>
    <property type="match status" value="1"/>
</dbReference>
<dbReference type="PROSITE" id="PS50089">
    <property type="entry name" value="ZF_RING_2"/>
    <property type="match status" value="1"/>
</dbReference>
<evidence type="ECO:0000256" key="5">
    <source>
        <dbReference type="PROSITE-ProRule" id="PRU00723"/>
    </source>
</evidence>
<keyword evidence="10" id="KW-1185">Reference proteome</keyword>
<dbReference type="EMBL" id="CP097510">
    <property type="protein sequence ID" value="URE32141.1"/>
    <property type="molecule type" value="Genomic_DNA"/>
</dbReference>
<dbReference type="InterPro" id="IPR018957">
    <property type="entry name" value="Znf_C3HC4_RING-type"/>
</dbReference>
<feature type="domain" description="C3H1-type" evidence="8">
    <location>
        <begin position="158"/>
        <end position="185"/>
    </location>
</feature>
<dbReference type="GO" id="GO:0061630">
    <property type="term" value="F:ubiquitin protein ligase activity"/>
    <property type="evidence" value="ECO:0007669"/>
    <property type="project" value="InterPro"/>
</dbReference>
<evidence type="ECO:0000259" key="7">
    <source>
        <dbReference type="PROSITE" id="PS50089"/>
    </source>
</evidence>
<feature type="zinc finger region" description="C3H1-type" evidence="5">
    <location>
        <begin position="23"/>
        <end position="45"/>
    </location>
</feature>
<dbReference type="InterPro" id="IPR013083">
    <property type="entry name" value="Znf_RING/FYVE/PHD"/>
</dbReference>
<dbReference type="SUPFAM" id="SSF57850">
    <property type="entry name" value="RING/U-box"/>
    <property type="match status" value="1"/>
</dbReference>
<evidence type="ECO:0000256" key="3">
    <source>
        <dbReference type="ARBA" id="ARBA00022771"/>
    </source>
</evidence>
<name>A0A9E7HM90_9LILI</name>
<evidence type="ECO:0000313" key="9">
    <source>
        <dbReference type="EMBL" id="URE32133.1"/>
    </source>
</evidence>
<evidence type="ECO:0000256" key="2">
    <source>
        <dbReference type="ARBA" id="ARBA00022723"/>
    </source>
</evidence>
<dbReference type="Pfam" id="PF00097">
    <property type="entry name" value="zf-C3HC4"/>
    <property type="match status" value="1"/>
</dbReference>
<evidence type="ECO:0000256" key="6">
    <source>
        <dbReference type="SAM" id="MobiDB-lite"/>
    </source>
</evidence>
<keyword evidence="1" id="KW-0808">Transferase</keyword>
<sequence>MENLATQIDCAGEDCFKGLMRILCKYFARGTCLKGEYCEFSHDWRDQSNNVCNFYQRGLCTYGSRCRYNHVGVSSHNLYDPASSISHQSYHVESSSQVAHPSRASLNGETSQAFRIPVDLPVSCQSHTPPLEHAQKQRHGSDISPSNEGSHVPAHISSADSEICALHITGSCLHGKSCPDVHGDMCSICEMYCLHPFHRDKREEHITMCQKNNKLHETTKYSQEIECSICLERVLSKPTDAERKFGILSECDHPFCISCIRNWRRNSPASGIDLDTALRACPVCRKHSYFVVPSVTWFTTKEEKQEIITSYKDKLKLIDCKYYDFGNGTCPFGASCFYKHTYKPHANRRSAYRPHRYRPHPHRSRQMMEGEEIEDFINPFALEDELANLAALLAVDEEEADDLDEEDFGSLLLMQMSFLLVHMDDEELLSDDDN</sequence>
<dbReference type="Pfam" id="PF00642">
    <property type="entry name" value="zf-CCCH"/>
    <property type="match status" value="1"/>
</dbReference>
<feature type="zinc finger region" description="C3H1-type" evidence="5">
    <location>
        <begin position="46"/>
        <end position="73"/>
    </location>
</feature>
<dbReference type="InterPro" id="IPR036855">
    <property type="entry name" value="Znf_CCCH_sf"/>
</dbReference>
<feature type="zinc finger region" description="C3H1-type" evidence="5">
    <location>
        <begin position="158"/>
        <end position="185"/>
    </location>
</feature>
<keyword evidence="2 5" id="KW-0479">Metal-binding</keyword>
<feature type="domain" description="C3H1-type" evidence="8">
    <location>
        <begin position="23"/>
        <end position="45"/>
    </location>
</feature>
<dbReference type="PANTHER" id="PTHR11224">
    <property type="entry name" value="MAKORIN-RELATED"/>
    <property type="match status" value="1"/>
</dbReference>
<dbReference type="Pfam" id="PF14608">
    <property type="entry name" value="zf-CCCH_2"/>
    <property type="match status" value="2"/>
</dbReference>
<keyword evidence="3 5" id="KW-0863">Zinc-finger</keyword>
<feature type="region of interest" description="Disordered" evidence="6">
    <location>
        <begin position="127"/>
        <end position="152"/>
    </location>
</feature>
<feature type="domain" description="C3H1-type" evidence="8">
    <location>
        <begin position="46"/>
        <end position="73"/>
    </location>
</feature>
<dbReference type="EMBL" id="CP097510">
    <property type="protein sequence ID" value="URE32133.1"/>
    <property type="molecule type" value="Genomic_DNA"/>
</dbReference>
<dbReference type="PANTHER" id="PTHR11224:SF10">
    <property type="entry name" value="IP09428P-RELATED"/>
    <property type="match status" value="1"/>
</dbReference>
<feature type="domain" description="C3H1-type" evidence="8">
    <location>
        <begin position="314"/>
        <end position="343"/>
    </location>
</feature>
<evidence type="ECO:0000313" key="10">
    <source>
        <dbReference type="Proteomes" id="UP001055439"/>
    </source>
</evidence>
<feature type="domain" description="RING-type" evidence="7">
    <location>
        <begin position="227"/>
        <end position="285"/>
    </location>
</feature>
<dbReference type="SMART" id="SM00184">
    <property type="entry name" value="RING"/>
    <property type="match status" value="1"/>
</dbReference>
<dbReference type="Proteomes" id="UP001055439">
    <property type="component" value="Chromosome 8"/>
</dbReference>